<reference evidence="1 2" key="1">
    <citation type="submission" date="2017-09" db="EMBL/GenBank/DDBJ databases">
        <title>Large-scale bioinformatics analysis of Bacillus genomes uncovers conserved roles of natural products in bacterial physiology.</title>
        <authorList>
            <consortium name="Agbiome Team Llc"/>
            <person name="Bleich R.M."/>
            <person name="Grubbs K.J."/>
            <person name="Santa Maria K.C."/>
            <person name="Allen S.E."/>
            <person name="Farag S."/>
            <person name="Shank E.A."/>
            <person name="Bowers A."/>
        </authorList>
    </citation>
    <scope>NUCLEOTIDE SEQUENCE [LARGE SCALE GENOMIC DNA]</scope>
    <source>
        <strain evidence="1 2">AFS010764</strain>
    </source>
</reference>
<dbReference type="AlphaFoldDB" id="A0A2B5XSV4"/>
<dbReference type="RefSeq" id="WP_098102634.1">
    <property type="nucleotide sequence ID" value="NZ_NUDL01000042.1"/>
</dbReference>
<dbReference type="Proteomes" id="UP000220621">
    <property type="component" value="Unassembled WGS sequence"/>
</dbReference>
<name>A0A2B5XSV4_9BACI</name>
<sequence length="193" mass="22603">MSRRDEIVEQLLEHSMKEYRSSHLFNSLMQIAADEKISEEQEFEDTKAQMRVETATWGIGDWEREYSIRVDENKPLNQRISFVLSKQRSAGVTRIPLIKKVAESFEYGEVDIQQDIPTYTINISFVGKLGIPPNINDIQFALRSIVPAHIDINYVFTYTTWNEFEGYKMTWDKVQELQLTWDDLAKCKQTGRL</sequence>
<proteinExistence type="predicted"/>
<evidence type="ECO:0000313" key="2">
    <source>
        <dbReference type="Proteomes" id="UP000220621"/>
    </source>
</evidence>
<accession>A0A2B5XSV4</accession>
<protein>
    <submittedName>
        <fullName evidence="1">Phage portal protein</fullName>
    </submittedName>
</protein>
<dbReference type="Pfam" id="PF10076">
    <property type="entry name" value="Phage_Mu_Gp48"/>
    <property type="match status" value="1"/>
</dbReference>
<dbReference type="InterPro" id="IPR018755">
    <property type="entry name" value="Phage_Mu_Gp48"/>
</dbReference>
<evidence type="ECO:0000313" key="1">
    <source>
        <dbReference type="EMBL" id="PEM55342.1"/>
    </source>
</evidence>
<organism evidence="1 2">
    <name type="scientific">Bacillus wiedmannii</name>
    <dbReference type="NCBI Taxonomy" id="1890302"/>
    <lineage>
        <taxon>Bacteria</taxon>
        <taxon>Bacillati</taxon>
        <taxon>Bacillota</taxon>
        <taxon>Bacilli</taxon>
        <taxon>Bacillales</taxon>
        <taxon>Bacillaceae</taxon>
        <taxon>Bacillus</taxon>
        <taxon>Bacillus cereus group</taxon>
    </lineage>
</organism>
<comment type="caution">
    <text evidence="1">The sequence shown here is derived from an EMBL/GenBank/DDBJ whole genome shotgun (WGS) entry which is preliminary data.</text>
</comment>
<gene>
    <name evidence="1" type="ORF">CN611_14625</name>
</gene>
<dbReference type="EMBL" id="NUDL01000042">
    <property type="protein sequence ID" value="PEM55342.1"/>
    <property type="molecule type" value="Genomic_DNA"/>
</dbReference>